<evidence type="ECO:0000256" key="6">
    <source>
        <dbReference type="ARBA" id="ARBA00022840"/>
    </source>
</evidence>
<dbReference type="NCBIfam" id="TIGR03925">
    <property type="entry name" value="T7SS_EccC_b"/>
    <property type="match status" value="1"/>
</dbReference>
<dbReference type="InterPro" id="IPR002543">
    <property type="entry name" value="FtsK_dom"/>
</dbReference>
<evidence type="ECO:0000256" key="3">
    <source>
        <dbReference type="ARBA" id="ARBA00022692"/>
    </source>
</evidence>
<evidence type="ECO:0000313" key="12">
    <source>
        <dbReference type="Proteomes" id="UP000298111"/>
    </source>
</evidence>
<organism evidence="11 12">
    <name type="scientific">Streptomyces albus</name>
    <dbReference type="NCBI Taxonomy" id="1888"/>
    <lineage>
        <taxon>Bacteria</taxon>
        <taxon>Bacillati</taxon>
        <taxon>Actinomycetota</taxon>
        <taxon>Actinomycetes</taxon>
        <taxon>Kitasatosporales</taxon>
        <taxon>Streptomycetaceae</taxon>
        <taxon>Streptomyces</taxon>
    </lineage>
</organism>
<evidence type="ECO:0000256" key="10">
    <source>
        <dbReference type="SAM" id="Phobius"/>
    </source>
</evidence>
<feature type="transmembrane region" description="Helical" evidence="10">
    <location>
        <begin position="36"/>
        <end position="58"/>
    </location>
</feature>
<dbReference type="GO" id="GO:0003677">
    <property type="term" value="F:DNA binding"/>
    <property type="evidence" value="ECO:0007669"/>
    <property type="project" value="InterPro"/>
</dbReference>
<dbReference type="InterPro" id="IPR023837">
    <property type="entry name" value="EccCb-like_Actinobacteria"/>
</dbReference>
<evidence type="ECO:0000256" key="4">
    <source>
        <dbReference type="ARBA" id="ARBA00022737"/>
    </source>
</evidence>
<dbReference type="SUPFAM" id="SSF52540">
    <property type="entry name" value="P-loop containing nucleoside triphosphate hydrolases"/>
    <property type="match status" value="3"/>
</dbReference>
<feature type="region of interest" description="Disordered" evidence="9">
    <location>
        <begin position="1"/>
        <end position="29"/>
    </location>
</feature>
<evidence type="ECO:0000256" key="9">
    <source>
        <dbReference type="SAM" id="MobiDB-lite"/>
    </source>
</evidence>
<dbReference type="EMBL" id="RCIY01000065">
    <property type="protein sequence ID" value="TGG81620.1"/>
    <property type="molecule type" value="Genomic_DNA"/>
</dbReference>
<dbReference type="Pfam" id="PF01580">
    <property type="entry name" value="FtsK_SpoIIIE"/>
    <property type="match status" value="3"/>
</dbReference>
<accession>A0A6C1C5D8</accession>
<feature type="compositionally biased region" description="Basic residues" evidence="9">
    <location>
        <begin position="1"/>
        <end position="10"/>
    </location>
</feature>
<reference evidence="11 12" key="1">
    <citation type="submission" date="2018-10" db="EMBL/GenBank/DDBJ databases">
        <title>Isolation of pseudouridimycin from Streptomyces albus DSM 40763.</title>
        <authorList>
            <person name="Rosenqvist P."/>
            <person name="Metsae-Ketelae M."/>
            <person name="Virta P."/>
        </authorList>
    </citation>
    <scope>NUCLEOTIDE SEQUENCE [LARGE SCALE GENOMIC DNA]</scope>
    <source>
        <strain evidence="11 12">DSM 40763</strain>
    </source>
</reference>
<dbReference type="InterPro" id="IPR050206">
    <property type="entry name" value="FtsK/SpoIIIE/SftA"/>
</dbReference>
<evidence type="ECO:0000256" key="8">
    <source>
        <dbReference type="ARBA" id="ARBA00023136"/>
    </source>
</evidence>
<name>A0A6C1C5D8_9ACTN</name>
<dbReference type="PANTHER" id="PTHR22683">
    <property type="entry name" value="SPORULATION PROTEIN RELATED"/>
    <property type="match status" value="1"/>
</dbReference>
<keyword evidence="5" id="KW-0547">Nucleotide-binding</keyword>
<dbReference type="Gene3D" id="3.40.50.300">
    <property type="entry name" value="P-loop containing nucleotide triphosphate hydrolases"/>
    <property type="match status" value="4"/>
</dbReference>
<dbReference type="Proteomes" id="UP000298111">
    <property type="component" value="Unassembled WGS sequence"/>
</dbReference>
<keyword evidence="2" id="KW-1003">Cell membrane</keyword>
<evidence type="ECO:0000256" key="1">
    <source>
        <dbReference type="ARBA" id="ARBA00004651"/>
    </source>
</evidence>
<keyword evidence="4" id="KW-0677">Repeat</keyword>
<dbReference type="InterPro" id="IPR027417">
    <property type="entry name" value="P-loop_NTPase"/>
</dbReference>
<protein>
    <submittedName>
        <fullName evidence="11">Type VII secretion protein EccC</fullName>
    </submittedName>
</protein>
<keyword evidence="7 10" id="KW-1133">Transmembrane helix</keyword>
<keyword evidence="3 10" id="KW-0812">Transmembrane</keyword>
<dbReference type="GO" id="GO:0005524">
    <property type="term" value="F:ATP binding"/>
    <property type="evidence" value="ECO:0007669"/>
    <property type="project" value="UniProtKB-UniRule"/>
</dbReference>
<dbReference type="NCBIfam" id="TIGR03924">
    <property type="entry name" value="T7SS_EccC_a"/>
    <property type="match status" value="1"/>
</dbReference>
<evidence type="ECO:0000256" key="2">
    <source>
        <dbReference type="ARBA" id="ARBA00022475"/>
    </source>
</evidence>
<dbReference type="SMART" id="SM00382">
    <property type="entry name" value="AAA"/>
    <property type="match status" value="3"/>
</dbReference>
<comment type="subcellular location">
    <subcellularLocation>
        <location evidence="1">Cell membrane</location>
        <topology evidence="1">Multi-pass membrane protein</topology>
    </subcellularLocation>
</comment>
<feature type="transmembrane region" description="Helical" evidence="10">
    <location>
        <begin position="65"/>
        <end position="86"/>
    </location>
</feature>
<evidence type="ECO:0000256" key="7">
    <source>
        <dbReference type="ARBA" id="ARBA00022989"/>
    </source>
</evidence>
<evidence type="ECO:0000256" key="5">
    <source>
        <dbReference type="ARBA" id="ARBA00022741"/>
    </source>
</evidence>
<dbReference type="PROSITE" id="PS50901">
    <property type="entry name" value="FTSK"/>
    <property type="match status" value="3"/>
</dbReference>
<dbReference type="InterPro" id="IPR023836">
    <property type="entry name" value="EccCa-like_Actinobacteria"/>
</dbReference>
<comment type="caution">
    <text evidence="11">The sequence shown here is derived from an EMBL/GenBank/DDBJ whole genome shotgun (WGS) entry which is preliminary data.</text>
</comment>
<dbReference type="GO" id="GO:0005886">
    <property type="term" value="C:plasma membrane"/>
    <property type="evidence" value="ECO:0007669"/>
    <property type="project" value="UniProtKB-SubCell"/>
</dbReference>
<evidence type="ECO:0000313" key="11">
    <source>
        <dbReference type="EMBL" id="TGG81620.1"/>
    </source>
</evidence>
<keyword evidence="8 10" id="KW-0472">Membrane</keyword>
<dbReference type="PANTHER" id="PTHR22683:SF1">
    <property type="entry name" value="TYPE VII SECRETION SYSTEM PROTEIN ESSC"/>
    <property type="match status" value="1"/>
</dbReference>
<keyword evidence="6" id="KW-0067">ATP-binding</keyword>
<sequence length="1367" mass="149750">MSRTPFHRPVRISPPPMPEGKTTLATLPQKPEPPGAAQWVMLLLPLLSSFSMAAYMIANGRPWMILLGIAFVVLSVGVTIAVRMQLRAGRLRNQERQREKYLEYLGDVRKQALRVAAEQRLAGVWRYPHPDRLWAIATRRRRVWERRPGDSDFLHLRVGTGTAPLATPLAMPPQNDPTVELDPHARHAAAELVETQNTVAGQPAWLDLGSAGVVTLLGPRARTRELAQTMLAQLAVLHAPDDVRLAIVTGGSPVWDWTKWLPHTQDPDSAAQFRDQEVVPLVAADISGLQEHLQEVLERIAALRTERANRLLSSGSDAPRQRVVVVLDDFDPAASWVRSSLVSQLLAEAGPDMALHVVCLVAEERDEPGRVDVRARVDEDGAVSLEGRDSRLYSAVQDAVVDEMQPAVREQAARALAPLRLTGERDQVLSESVSLSSMLGISDLNRLDPAQNRRSPEDPDLLRVPIGIDGTGAPLELDLKESAQGGIGPHGLVVGATGSGKSELLRTLVIGLSTVHSPDHLSYVLVDFKGGATFAGVTELPHVSGLITNLADDLALVDRMRAALEGEQQRRQRMLRDAGNVDSVREYQLKQAAGGTDVHGNPLEPLPYLLIVVDEFGELLSQRQDFIDLFVQIGRVGRSLGMHLLLATQRLEEGRLRGLESHLSYRICLRTFSSAESRAVIGTSDAYMLPAIPGSAYLKVDESVYERFRVAHVSAPYEPPRQGEDEEEYLEPVPYTVQGDLPPLPADAVQENRTWEWSEDDETELQVAVRHLISEDTPGHQVWLPPLPPRFSLTPLLGEPQPDTDRGLCSPHWPVPGSLKFPVGVVDLPERQEQQPLVLDVAEGEGHIAVVGAPQTGKSTFLRTAMLSAMLTHTPDEMQFYAIDMSGGALHELEDAPHVVGVAGRRDGARMRRVLAEVENVITARESMFRDLRLQSAEDLRARRRDGDLPEGTGAADVVLVIDNWSALNAVDDSFTPAIVEIANRGLGVGVHLWLTANRWAEIRPSLRDAIPGRLELRLNDPAESEISRAVARRMGHTVPGRGLVGKGLIHHIALPRVDGEDSVERLTDAQSALVSRIAESWKRPAPPALRVLPELVTAADLAAAVSAAPAEGQRWAGHGPALEEGEVPIGIREADLRPVGLDMTRGQSHFVVFGDSGSGKTAFLRQWMRGLAARHTAREVRFMVVDYRRGLLDAVPEEYIGAQGGDADLVGRQAAVLLDTLRKRMPPPDITARQLRERDWWQGPELYVVADDYDLVSGGPMNRGPLAGLGEFITQAREIGLHLVLARRVGGASRALMSDPLLTRLKELDTDGLLLSGDYREGALIGDHRAYPRPAGRGLLVRRRRQPTVVQLALDEERSDASAQAL</sequence>
<gene>
    <name evidence="11" type="ORF">D8771_19685</name>
</gene>
<proteinExistence type="predicted"/>
<dbReference type="InterPro" id="IPR003593">
    <property type="entry name" value="AAA+_ATPase"/>
</dbReference>